<dbReference type="GO" id="GO:0034213">
    <property type="term" value="P:quinolinate catabolic process"/>
    <property type="evidence" value="ECO:0007669"/>
    <property type="project" value="TreeGrafter"/>
</dbReference>
<dbReference type="STRING" id="1436961.SAMN05421739_103323"/>
<evidence type="ECO:0000256" key="7">
    <source>
        <dbReference type="ARBA" id="ARBA00022676"/>
    </source>
</evidence>
<feature type="binding site" evidence="13">
    <location>
        <begin position="135"/>
        <end position="137"/>
    </location>
    <ligand>
        <name>substrate</name>
    </ligand>
</feature>
<evidence type="ECO:0000256" key="8">
    <source>
        <dbReference type="ARBA" id="ARBA00022679"/>
    </source>
</evidence>
<feature type="binding site" evidence="13">
    <location>
        <position position="102"/>
    </location>
    <ligand>
        <name>substrate</name>
    </ligand>
</feature>
<evidence type="ECO:0000313" key="16">
    <source>
        <dbReference type="EMBL" id="SFG69775.1"/>
    </source>
</evidence>
<keyword evidence="17" id="KW-1185">Reference proteome</keyword>
<dbReference type="Proteomes" id="UP000198724">
    <property type="component" value="Unassembled WGS sequence"/>
</dbReference>
<name>A0A1I2TXY4_9BACT</name>
<dbReference type="GO" id="GO:0005737">
    <property type="term" value="C:cytoplasm"/>
    <property type="evidence" value="ECO:0007669"/>
    <property type="project" value="TreeGrafter"/>
</dbReference>
<feature type="binding site" evidence="13">
    <location>
        <position position="159"/>
    </location>
    <ligand>
        <name>substrate</name>
    </ligand>
</feature>
<gene>
    <name evidence="16" type="ORF">SAMN05421739_103323</name>
</gene>
<dbReference type="Pfam" id="PF02749">
    <property type="entry name" value="QRPTase_N"/>
    <property type="match status" value="1"/>
</dbReference>
<evidence type="ECO:0000256" key="1">
    <source>
        <dbReference type="ARBA" id="ARBA00003237"/>
    </source>
</evidence>
<reference evidence="17" key="1">
    <citation type="submission" date="2016-10" db="EMBL/GenBank/DDBJ databases">
        <authorList>
            <person name="Varghese N."/>
            <person name="Submissions S."/>
        </authorList>
    </citation>
    <scope>NUCLEOTIDE SEQUENCE [LARGE SCALE GENOMIC DNA]</scope>
    <source>
        <strain evidence="17">LP51</strain>
    </source>
</reference>
<dbReference type="FunFam" id="3.20.20.70:FF:000030">
    <property type="entry name" value="Nicotinate-nucleotide pyrophosphorylase, carboxylating"/>
    <property type="match status" value="1"/>
</dbReference>
<evidence type="ECO:0000256" key="5">
    <source>
        <dbReference type="ARBA" id="ARBA00011944"/>
    </source>
</evidence>
<dbReference type="InterPro" id="IPR022412">
    <property type="entry name" value="Quinolinate_PRibosylTrfase_N"/>
</dbReference>
<dbReference type="InterPro" id="IPR013785">
    <property type="entry name" value="Aldolase_TIM"/>
</dbReference>
<dbReference type="EC" id="2.4.2.19" evidence="5"/>
<feature type="binding site" evidence="13">
    <location>
        <begin position="268"/>
        <end position="270"/>
    </location>
    <ligand>
        <name>substrate</name>
    </ligand>
</feature>
<dbReference type="PANTHER" id="PTHR32179:SF3">
    <property type="entry name" value="NICOTINATE-NUCLEOTIDE PYROPHOSPHORYLASE [CARBOXYLATING]"/>
    <property type="match status" value="1"/>
</dbReference>
<dbReference type="AlphaFoldDB" id="A0A1I2TXY4"/>
<comment type="catalytic activity">
    <reaction evidence="10">
        <text>nicotinate beta-D-ribonucleotide + CO2 + diphosphate = quinolinate + 5-phospho-alpha-D-ribose 1-diphosphate + 2 H(+)</text>
        <dbReference type="Rhea" id="RHEA:12733"/>
        <dbReference type="ChEBI" id="CHEBI:15378"/>
        <dbReference type="ChEBI" id="CHEBI:16526"/>
        <dbReference type="ChEBI" id="CHEBI:29959"/>
        <dbReference type="ChEBI" id="CHEBI:33019"/>
        <dbReference type="ChEBI" id="CHEBI:57502"/>
        <dbReference type="ChEBI" id="CHEBI:58017"/>
        <dbReference type="EC" id="2.4.2.19"/>
    </reaction>
</comment>
<keyword evidence="8 12" id="KW-0808">Transferase</keyword>
<keyword evidence="7 12" id="KW-0328">Glycosyltransferase</keyword>
<comment type="pathway">
    <text evidence="2">Cofactor biosynthesis; NAD(+) biosynthesis; nicotinate D-ribonucleotide from quinolinate: step 1/1.</text>
</comment>
<dbReference type="SUPFAM" id="SSF54675">
    <property type="entry name" value="Nicotinate/Quinolinate PRTase N-terminal domain-like"/>
    <property type="match status" value="1"/>
</dbReference>
<dbReference type="EMBL" id="FOOT01000003">
    <property type="protein sequence ID" value="SFG69775.1"/>
    <property type="molecule type" value="Genomic_DNA"/>
</dbReference>
<dbReference type="NCBIfam" id="TIGR00078">
    <property type="entry name" value="nadC"/>
    <property type="match status" value="1"/>
</dbReference>
<evidence type="ECO:0000259" key="14">
    <source>
        <dbReference type="Pfam" id="PF01729"/>
    </source>
</evidence>
<dbReference type="FunFam" id="3.90.1170.20:FF:000001">
    <property type="entry name" value="Nicotinate-nucleotide diphosphorylase (Carboxylating)"/>
    <property type="match status" value="1"/>
</dbReference>
<feature type="binding site" evidence="13">
    <location>
        <begin position="247"/>
        <end position="249"/>
    </location>
    <ligand>
        <name>substrate</name>
    </ligand>
</feature>
<evidence type="ECO:0000256" key="9">
    <source>
        <dbReference type="ARBA" id="ARBA00033102"/>
    </source>
</evidence>
<evidence type="ECO:0000256" key="10">
    <source>
        <dbReference type="ARBA" id="ARBA00047445"/>
    </source>
</evidence>
<dbReference type="SUPFAM" id="SSF51690">
    <property type="entry name" value="Nicotinate/Quinolinate PRTase C-terminal domain-like"/>
    <property type="match status" value="1"/>
</dbReference>
<evidence type="ECO:0000259" key="15">
    <source>
        <dbReference type="Pfam" id="PF02749"/>
    </source>
</evidence>
<feature type="domain" description="Quinolinate phosphoribosyl transferase C-terminal" evidence="14">
    <location>
        <begin position="114"/>
        <end position="283"/>
    </location>
</feature>
<accession>A0A1I2TXY4</accession>
<dbReference type="InterPro" id="IPR002638">
    <property type="entry name" value="Quinolinate_PRibosylTrfase_C"/>
</dbReference>
<evidence type="ECO:0000256" key="6">
    <source>
        <dbReference type="ARBA" id="ARBA00022642"/>
    </source>
</evidence>
<comment type="subunit">
    <text evidence="4">Hexamer formed by 3 homodimers.</text>
</comment>
<keyword evidence="6" id="KW-0662">Pyridine nucleotide biosynthesis</keyword>
<dbReference type="GO" id="GO:0004514">
    <property type="term" value="F:nicotinate-nucleotide diphosphorylase (carboxylating) activity"/>
    <property type="evidence" value="ECO:0007669"/>
    <property type="project" value="UniProtKB-EC"/>
</dbReference>
<dbReference type="Gene3D" id="3.90.1170.20">
    <property type="entry name" value="Quinolinate phosphoribosyl transferase, N-terminal domain"/>
    <property type="match status" value="1"/>
</dbReference>
<proteinExistence type="inferred from homology"/>
<evidence type="ECO:0000256" key="11">
    <source>
        <dbReference type="ARBA" id="ARBA00069173"/>
    </source>
</evidence>
<evidence type="ECO:0000313" key="17">
    <source>
        <dbReference type="Proteomes" id="UP000198724"/>
    </source>
</evidence>
<dbReference type="GO" id="GO:0009435">
    <property type="term" value="P:NAD+ biosynthetic process"/>
    <property type="evidence" value="ECO:0007669"/>
    <property type="project" value="UniProtKB-UniPathway"/>
</dbReference>
<evidence type="ECO:0000256" key="4">
    <source>
        <dbReference type="ARBA" id="ARBA00011218"/>
    </source>
</evidence>
<dbReference type="RefSeq" id="WP_092100990.1">
    <property type="nucleotide sequence ID" value="NZ_FOOT01000003.1"/>
</dbReference>
<dbReference type="PIRSF" id="PIRSF006250">
    <property type="entry name" value="NadC_ModD"/>
    <property type="match status" value="1"/>
</dbReference>
<sequence>MKPTYLTEKSINEFIARALAEDVGDGDHSSLAAIPADAQNQARLLVKGDGILAGVELAGYIFRAVDPGLQLDVLMHDGDRMKYGDVAFTVKGKAQSILTAERLVLNCMQRMSGIATYTNYMASLIEGTGARLLDTRKTTPNFRIMEKWAVVIGGGHNHRFGLYDMIMLKDNHVDYAGGVREAITATQKYLQEKGKDLRIEVETRNLQEVQEALDTGGIHRIMLDNMTPDTMRQAVAMIGGKYEVEASGGITEETIRAVAECGVDYISVGALTHSNRSIDLSLKAF</sequence>
<organism evidence="16 17">
    <name type="scientific">Pontibacter chinhatensis</name>
    <dbReference type="NCBI Taxonomy" id="1436961"/>
    <lineage>
        <taxon>Bacteria</taxon>
        <taxon>Pseudomonadati</taxon>
        <taxon>Bacteroidota</taxon>
        <taxon>Cytophagia</taxon>
        <taxon>Cytophagales</taxon>
        <taxon>Hymenobacteraceae</taxon>
        <taxon>Pontibacter</taxon>
    </lineage>
</organism>
<feature type="binding site" evidence="13">
    <location>
        <position position="224"/>
    </location>
    <ligand>
        <name>substrate</name>
    </ligand>
</feature>
<dbReference type="InterPro" id="IPR037128">
    <property type="entry name" value="Quinolinate_PRibosylTase_N_sf"/>
</dbReference>
<dbReference type="PANTHER" id="PTHR32179">
    <property type="entry name" value="NICOTINATE-NUCLEOTIDE PYROPHOSPHORYLASE [CARBOXYLATING]"/>
    <property type="match status" value="1"/>
</dbReference>
<dbReference type="Pfam" id="PF01729">
    <property type="entry name" value="QRPTase_C"/>
    <property type="match status" value="1"/>
</dbReference>
<feature type="domain" description="Quinolinate phosphoribosyl transferase N-terminal" evidence="15">
    <location>
        <begin position="29"/>
        <end position="112"/>
    </location>
</feature>
<dbReference type="InterPro" id="IPR036068">
    <property type="entry name" value="Nicotinate_pribotase-like_C"/>
</dbReference>
<comment type="similarity">
    <text evidence="3 12">Belongs to the NadC/ModD family.</text>
</comment>
<evidence type="ECO:0000256" key="12">
    <source>
        <dbReference type="PIRNR" id="PIRNR006250"/>
    </source>
</evidence>
<dbReference type="Gene3D" id="3.20.20.70">
    <property type="entry name" value="Aldolase class I"/>
    <property type="match status" value="1"/>
</dbReference>
<dbReference type="OrthoDB" id="9782546at2"/>
<protein>
    <recommendedName>
        <fullName evidence="11">Probable nicotinate-nucleotide pyrophosphorylase [carboxylating]</fullName>
        <ecNumber evidence="5">2.4.2.19</ecNumber>
    </recommendedName>
    <alternativeName>
        <fullName evidence="9">Quinolinate phosphoribosyltransferase [decarboxylating]</fullName>
    </alternativeName>
</protein>
<dbReference type="InterPro" id="IPR004393">
    <property type="entry name" value="NadC"/>
</dbReference>
<evidence type="ECO:0000256" key="13">
    <source>
        <dbReference type="PIRSR" id="PIRSR006250-1"/>
    </source>
</evidence>
<feature type="binding site" evidence="13">
    <location>
        <position position="169"/>
    </location>
    <ligand>
        <name>substrate</name>
    </ligand>
</feature>
<evidence type="ECO:0000256" key="2">
    <source>
        <dbReference type="ARBA" id="ARBA00004893"/>
    </source>
</evidence>
<evidence type="ECO:0000256" key="3">
    <source>
        <dbReference type="ARBA" id="ARBA00009400"/>
    </source>
</evidence>
<dbReference type="CDD" id="cd01572">
    <property type="entry name" value="QPRTase"/>
    <property type="match status" value="1"/>
</dbReference>
<dbReference type="UniPathway" id="UPA00253">
    <property type="reaction ID" value="UER00331"/>
</dbReference>
<feature type="binding site" evidence="13">
    <location>
        <position position="202"/>
    </location>
    <ligand>
        <name>substrate</name>
    </ligand>
</feature>
<dbReference type="InterPro" id="IPR027277">
    <property type="entry name" value="NadC/ModD"/>
</dbReference>
<comment type="function">
    <text evidence="1">Involved in the catabolism of quinolinic acid (QA).</text>
</comment>